<dbReference type="Gene3D" id="1.10.287.720">
    <property type="entry name" value="Pollen allergen ole e 6"/>
    <property type="match status" value="1"/>
</dbReference>
<dbReference type="Pfam" id="PF09253">
    <property type="entry name" value="Ole_e_6"/>
    <property type="match status" value="1"/>
</dbReference>
<dbReference type="PANTHER" id="PTHR35632">
    <property type="entry name" value="MAJOR POLLEN ALLERGEN OLE E 6-LIKE"/>
    <property type="match status" value="1"/>
</dbReference>
<organism evidence="2">
    <name type="scientific">Capsicum annuum</name>
    <name type="common">Capsicum pepper</name>
    <dbReference type="NCBI Taxonomy" id="4072"/>
    <lineage>
        <taxon>Eukaryota</taxon>
        <taxon>Viridiplantae</taxon>
        <taxon>Streptophyta</taxon>
        <taxon>Embryophyta</taxon>
        <taxon>Tracheophyta</taxon>
        <taxon>Spermatophyta</taxon>
        <taxon>Magnoliopsida</taxon>
        <taxon>eudicotyledons</taxon>
        <taxon>Gunneridae</taxon>
        <taxon>Pentapetalae</taxon>
        <taxon>asterids</taxon>
        <taxon>lamiids</taxon>
        <taxon>Solanales</taxon>
        <taxon>Solanaceae</taxon>
        <taxon>Solanoideae</taxon>
        <taxon>Capsiceae</taxon>
        <taxon>Capsicum</taxon>
    </lineage>
</organism>
<sequence length="90" mass="10141">MESSKKLVAMFLVCIVVISSSMHVSLASGEINSEKFQQAFKEAAIEYKNCYNTCDKKCSDEGLGYTHCEIKCDEDCASKLLKERFQTLKN</sequence>
<evidence type="ECO:0000313" key="2">
    <source>
        <dbReference type="EMBL" id="AIG99405.1"/>
    </source>
</evidence>
<dbReference type="InterPro" id="IPR015333">
    <property type="entry name" value="Pollen_allergen_ole-e-6"/>
</dbReference>
<dbReference type="SMR" id="A0A075WG86"/>
<name>A0A075WG86_CAPAN</name>
<keyword evidence="1" id="KW-0732">Signal</keyword>
<reference evidence="2" key="1">
    <citation type="submission" date="2014-04" db="EMBL/GenBank/DDBJ databases">
        <title>Characterization of a pollen allergen Ole e 6-like gene homolog, CaPAO6, specifically expressed in anther tissues of Capsicum annuum.</title>
        <authorList>
            <person name="Chen C."/>
            <person name="Lei J."/>
            <person name="Chen G."/>
        </authorList>
    </citation>
    <scope>NUCLEOTIDE SEQUENCE</scope>
</reference>
<protein>
    <submittedName>
        <fullName evidence="2">Pollen allergen Ole e 6-like protein</fullName>
    </submittedName>
</protein>
<feature type="chain" id="PRO_5030002546" evidence="1">
    <location>
        <begin position="28"/>
        <end position="90"/>
    </location>
</feature>
<accession>A0A075WG86</accession>
<dbReference type="GeneID" id="107875189"/>
<dbReference type="EMBL" id="KJ809563">
    <property type="protein sequence ID" value="AIG99405.1"/>
    <property type="molecule type" value="Genomic_DNA"/>
</dbReference>
<dbReference type="KEGG" id="cann:107875189"/>
<dbReference type="AlphaFoldDB" id="A0A075WG86"/>
<gene>
    <name evidence="2" type="primary">PAO6</name>
</gene>
<evidence type="ECO:0000256" key="1">
    <source>
        <dbReference type="SAM" id="SignalP"/>
    </source>
</evidence>
<dbReference type="PANTHER" id="PTHR35632:SF1">
    <property type="entry name" value="MAJOR POLLEN ALLERGEN OLE E 6-LIKE"/>
    <property type="match status" value="1"/>
</dbReference>
<proteinExistence type="predicted"/>
<dbReference type="SUPFAM" id="SSF111388">
    <property type="entry name" value="Pollen allergen ole e 6"/>
    <property type="match status" value="1"/>
</dbReference>
<feature type="signal peptide" evidence="1">
    <location>
        <begin position="1"/>
        <end position="27"/>
    </location>
</feature>
<dbReference type="InterPro" id="IPR036466">
    <property type="entry name" value="Pollen_allergen_ole-e-6_sf"/>
</dbReference>
<dbReference type="OrthoDB" id="1869791at2759"/>